<dbReference type="RefSeq" id="WP_169454521.1">
    <property type="nucleotide sequence ID" value="NZ_CP051774.1"/>
</dbReference>
<protein>
    <submittedName>
        <fullName evidence="2">ABC transporter permease subunit</fullName>
    </submittedName>
</protein>
<gene>
    <name evidence="2" type="ORF">HHL09_10095</name>
</gene>
<keyword evidence="3" id="KW-1185">Reference proteome</keyword>
<name>A0A858RIS8_9BACT</name>
<feature type="transmembrane region" description="Helical" evidence="1">
    <location>
        <begin position="179"/>
        <end position="198"/>
    </location>
</feature>
<dbReference type="KEGG" id="luo:HHL09_10095"/>
<keyword evidence="1" id="KW-0472">Membrane</keyword>
<feature type="transmembrane region" description="Helical" evidence="1">
    <location>
        <begin position="114"/>
        <end position="147"/>
    </location>
</feature>
<dbReference type="GO" id="GO:0005886">
    <property type="term" value="C:plasma membrane"/>
    <property type="evidence" value="ECO:0007669"/>
    <property type="project" value="UniProtKB-SubCell"/>
</dbReference>
<evidence type="ECO:0000313" key="2">
    <source>
        <dbReference type="EMBL" id="QJE96120.1"/>
    </source>
</evidence>
<accession>A0A858RIS8</accession>
<sequence>MNFLRQLKGELRKLFARRRTYIGYGVFLAMELIILWVFKLERSQRAMRELVERNGLGFDEYYSSLTITHWIMSLSMFLLGSIYFALVAGDIVAKESEDGNLRLVLARPVSRLRILLLKYVAIALYTITFVLFVGVTGYAMAVAALGVDGGLFVWNYEMKVFAFYPTWGEGITRVAMEGLAMGISMVTLSSIAFMFSCFKMKPAAATIMALSVLFVDFVLLRFPFFQPYQEYFVTWRMSCCIYVMENTISWAKLAMSYGFLFGLNATLFLIGYTAFRLRDFKT</sequence>
<dbReference type="Proteomes" id="UP000501812">
    <property type="component" value="Chromosome"/>
</dbReference>
<evidence type="ECO:0000313" key="3">
    <source>
        <dbReference type="Proteomes" id="UP000501812"/>
    </source>
</evidence>
<dbReference type="EMBL" id="CP051774">
    <property type="protein sequence ID" value="QJE96120.1"/>
    <property type="molecule type" value="Genomic_DNA"/>
</dbReference>
<proteinExistence type="predicted"/>
<dbReference type="PANTHER" id="PTHR37305">
    <property type="entry name" value="INTEGRAL MEMBRANE PROTEIN-RELATED"/>
    <property type="match status" value="1"/>
</dbReference>
<feature type="transmembrane region" description="Helical" evidence="1">
    <location>
        <begin position="205"/>
        <end position="224"/>
    </location>
</feature>
<keyword evidence="1" id="KW-0812">Transmembrane</keyword>
<reference evidence="2 3" key="1">
    <citation type="submission" date="2020-04" db="EMBL/GenBank/DDBJ databases">
        <title>Luteolibacter sp. G-1-1-1 isolated from soil.</title>
        <authorList>
            <person name="Dahal R.H."/>
        </authorList>
    </citation>
    <scope>NUCLEOTIDE SEQUENCE [LARGE SCALE GENOMIC DNA]</scope>
    <source>
        <strain evidence="2 3">G-1-1-1</strain>
    </source>
</reference>
<feature type="transmembrane region" description="Helical" evidence="1">
    <location>
        <begin position="70"/>
        <end position="93"/>
    </location>
</feature>
<dbReference type="Pfam" id="PF12679">
    <property type="entry name" value="ABC2_membrane_2"/>
    <property type="match status" value="1"/>
</dbReference>
<keyword evidence="1" id="KW-1133">Transmembrane helix</keyword>
<feature type="transmembrane region" description="Helical" evidence="1">
    <location>
        <begin position="21"/>
        <end position="38"/>
    </location>
</feature>
<dbReference type="AlphaFoldDB" id="A0A858RIS8"/>
<dbReference type="GO" id="GO:0140359">
    <property type="term" value="F:ABC-type transporter activity"/>
    <property type="evidence" value="ECO:0007669"/>
    <property type="project" value="InterPro"/>
</dbReference>
<feature type="transmembrane region" description="Helical" evidence="1">
    <location>
        <begin position="254"/>
        <end position="275"/>
    </location>
</feature>
<organism evidence="2 3">
    <name type="scientific">Luteolibacter luteus</name>
    <dbReference type="NCBI Taxonomy" id="2728835"/>
    <lineage>
        <taxon>Bacteria</taxon>
        <taxon>Pseudomonadati</taxon>
        <taxon>Verrucomicrobiota</taxon>
        <taxon>Verrucomicrobiia</taxon>
        <taxon>Verrucomicrobiales</taxon>
        <taxon>Verrucomicrobiaceae</taxon>
        <taxon>Luteolibacter</taxon>
    </lineage>
</organism>
<dbReference type="PANTHER" id="PTHR37305:SF1">
    <property type="entry name" value="MEMBRANE PROTEIN"/>
    <property type="match status" value="1"/>
</dbReference>
<evidence type="ECO:0000256" key="1">
    <source>
        <dbReference type="SAM" id="Phobius"/>
    </source>
</evidence>